<protein>
    <submittedName>
        <fullName evidence="5">Methionine gamma-lyase</fullName>
        <ecNumber evidence="5">4.4.1.11</ecNumber>
    </submittedName>
</protein>
<comment type="similarity">
    <text evidence="4">Belongs to the trans-sulfuration enzymes family.</text>
</comment>
<dbReference type="CDD" id="cd00614">
    <property type="entry name" value="CGS_like"/>
    <property type="match status" value="1"/>
</dbReference>
<dbReference type="GO" id="GO:0005737">
    <property type="term" value="C:cytoplasm"/>
    <property type="evidence" value="ECO:0007669"/>
    <property type="project" value="TreeGrafter"/>
</dbReference>
<evidence type="ECO:0000256" key="2">
    <source>
        <dbReference type="ARBA" id="ARBA00022898"/>
    </source>
</evidence>
<dbReference type="InterPro" id="IPR015422">
    <property type="entry name" value="PyrdxlP-dep_Trfase_small"/>
</dbReference>
<dbReference type="PATRIC" id="fig|742159.3.peg.4853"/>
<evidence type="ECO:0000313" key="6">
    <source>
        <dbReference type="Proteomes" id="UP000004510"/>
    </source>
</evidence>
<dbReference type="InterPro" id="IPR015424">
    <property type="entry name" value="PyrdxlP-dep_Trfase"/>
</dbReference>
<evidence type="ECO:0000256" key="4">
    <source>
        <dbReference type="RuleBase" id="RU362118"/>
    </source>
</evidence>
<dbReference type="Proteomes" id="UP000004510">
    <property type="component" value="Unassembled WGS sequence"/>
</dbReference>
<evidence type="ECO:0000256" key="3">
    <source>
        <dbReference type="PIRSR" id="PIRSR001434-2"/>
    </source>
</evidence>
<dbReference type="InterPro" id="IPR015421">
    <property type="entry name" value="PyrdxlP-dep_Trfase_major"/>
</dbReference>
<dbReference type="HOGENOM" id="CLU_018986_2_0_4"/>
<keyword evidence="5" id="KW-0456">Lyase</keyword>
<dbReference type="GO" id="GO:0018826">
    <property type="term" value="F:methionine gamma-lyase activity"/>
    <property type="evidence" value="ECO:0007669"/>
    <property type="project" value="UniProtKB-EC"/>
</dbReference>
<keyword evidence="2 3" id="KW-0663">Pyridoxal phosphate</keyword>
<dbReference type="InterPro" id="IPR000277">
    <property type="entry name" value="Cys/Met-Metab_PyrdxlP-dep_enz"/>
</dbReference>
<dbReference type="SUPFAM" id="SSF53383">
    <property type="entry name" value="PLP-dependent transferases"/>
    <property type="match status" value="1"/>
</dbReference>
<proteinExistence type="inferred from homology"/>
<dbReference type="eggNOG" id="COG0626">
    <property type="taxonomic scope" value="Bacteria"/>
</dbReference>
<dbReference type="AlphaFoldDB" id="D4XEE7"/>
<evidence type="ECO:0000313" key="5">
    <source>
        <dbReference type="EMBL" id="EFF74796.1"/>
    </source>
</evidence>
<organism evidence="5 6">
    <name type="scientific">Achromobacter piechaudii ATCC 43553</name>
    <dbReference type="NCBI Taxonomy" id="742159"/>
    <lineage>
        <taxon>Bacteria</taxon>
        <taxon>Pseudomonadati</taxon>
        <taxon>Pseudomonadota</taxon>
        <taxon>Betaproteobacteria</taxon>
        <taxon>Burkholderiales</taxon>
        <taxon>Alcaligenaceae</taxon>
        <taxon>Achromobacter</taxon>
    </lineage>
</organism>
<dbReference type="PANTHER" id="PTHR11808">
    <property type="entry name" value="TRANS-SULFURATION ENZYME FAMILY MEMBER"/>
    <property type="match status" value="1"/>
</dbReference>
<dbReference type="InterPro" id="IPR054542">
    <property type="entry name" value="Cys_met_metab_PP"/>
</dbReference>
<dbReference type="EC" id="4.4.1.11" evidence="5"/>
<name>D4XEE7_9BURK</name>
<dbReference type="GO" id="GO:0030170">
    <property type="term" value="F:pyridoxal phosphate binding"/>
    <property type="evidence" value="ECO:0007669"/>
    <property type="project" value="InterPro"/>
</dbReference>
<dbReference type="FunFam" id="3.40.640.10:FF:000046">
    <property type="entry name" value="Cystathionine gamma-lyase"/>
    <property type="match status" value="1"/>
</dbReference>
<gene>
    <name evidence="5" type="primary">mdeA</name>
    <name evidence="5" type="ORF">HMPREF0004_3844</name>
</gene>
<sequence length="469" mass="51435">MERLLAVPAPILQDIPRRQALSSQHANSRLPGRLELSRKRHPMTYSTYHKKDIFGRPLHAETQMMSYGYDPFLSEGAVKPPVFLTSTFAFRSAEDGAEFFDLVSGRKPLPQGESAGLVYSRFNHPNLEIVEDRLALLDGSEAAAVTASGMAAISAVLMAFLRPGDQLVQSLPLYGGTETLIAKIFPEWGIGSHPIQDGLSPKHMRAALEAAAAKGPVRVFYVETPANPTNALIDFEGMKNELDAFETRHGYRPVSVCDNTLLGPIFQKPVEHGVDLCVYSLTKYVGGHSDLVAGAVTGSKDLIKKVRAIRSAFGSQLDPHSCWMITRSMETVVLRMKQAARTATKVAQWLAGNPYEKVTLFHPEMISDRTYQEVYKRQCTGPGSTFAFVLDGGREWAFRFINALHLFKSAVSLGGTESLVCHPASTTHSGVPAAEREAAGVSEGLIRISIGLEHEEDLIADMDHAFRNR</sequence>
<comment type="cofactor">
    <cofactor evidence="1 4">
        <name>pyridoxal 5'-phosphate</name>
        <dbReference type="ChEBI" id="CHEBI:597326"/>
    </cofactor>
</comment>
<evidence type="ECO:0000256" key="1">
    <source>
        <dbReference type="ARBA" id="ARBA00001933"/>
    </source>
</evidence>
<dbReference type="GO" id="GO:0019346">
    <property type="term" value="P:transsulfuration"/>
    <property type="evidence" value="ECO:0007669"/>
    <property type="project" value="InterPro"/>
</dbReference>
<dbReference type="Pfam" id="PF01053">
    <property type="entry name" value="Cys_Met_Meta_PP"/>
    <property type="match status" value="1"/>
</dbReference>
<dbReference type="Gene3D" id="3.90.1150.10">
    <property type="entry name" value="Aspartate Aminotransferase, domain 1"/>
    <property type="match status" value="1"/>
</dbReference>
<dbReference type="Gene3D" id="3.40.640.10">
    <property type="entry name" value="Type I PLP-dependent aspartate aminotransferase-like (Major domain)"/>
    <property type="match status" value="1"/>
</dbReference>
<comment type="caution">
    <text evidence="5">The sequence shown here is derived from an EMBL/GenBank/DDBJ whole genome shotgun (WGS) entry which is preliminary data.</text>
</comment>
<dbReference type="EMBL" id="ADMS01000089">
    <property type="protein sequence ID" value="EFF74796.1"/>
    <property type="molecule type" value="Genomic_DNA"/>
</dbReference>
<dbReference type="PIRSF" id="PIRSF001434">
    <property type="entry name" value="CGS"/>
    <property type="match status" value="1"/>
</dbReference>
<reference evidence="6" key="1">
    <citation type="submission" date="2010-03" db="EMBL/GenBank/DDBJ databases">
        <title>Complete sequence of Mobiluncus curtisii ATCC 43063.</title>
        <authorList>
            <person name="Muzny D."/>
            <person name="Qin X."/>
            <person name="Deng J."/>
            <person name="Jiang H."/>
            <person name="Liu Y."/>
            <person name="Qu J."/>
            <person name="Song X.-Z."/>
            <person name="Zhang L."/>
            <person name="Thornton R."/>
            <person name="Coyle M."/>
            <person name="Francisco L."/>
            <person name="Jackson L."/>
            <person name="Javaid M."/>
            <person name="Korchina V."/>
            <person name="Kovar C."/>
            <person name="Mata R."/>
            <person name="Mathew T."/>
            <person name="Ngo R."/>
            <person name="Nguyen L."/>
            <person name="Nguyen N."/>
            <person name="Okwuonu G."/>
            <person name="Ongeri F."/>
            <person name="Pham C."/>
            <person name="Simmons D."/>
            <person name="Wilczek-Boney K."/>
            <person name="Hale W."/>
            <person name="Jakkamsetti A."/>
            <person name="Pham P."/>
            <person name="Ruth R."/>
            <person name="San Lucas F."/>
            <person name="Warren J."/>
            <person name="Zhang J."/>
            <person name="Zhao Z."/>
            <person name="Zhou C."/>
            <person name="Zhu D."/>
            <person name="Lee S."/>
            <person name="Bess C."/>
            <person name="Blankenburg K."/>
            <person name="Forbes L."/>
            <person name="Fu Q."/>
            <person name="Gubbala S."/>
            <person name="Hirani K."/>
            <person name="Jayaseelan J.C."/>
            <person name="Lara F."/>
            <person name="Munidasa M."/>
            <person name="Palculict T."/>
            <person name="Patil S."/>
            <person name="Pu L.-L."/>
            <person name="Saada N."/>
            <person name="Tang L."/>
            <person name="Weissenberger G."/>
            <person name="Zhu Y."/>
            <person name="Hemphill L."/>
            <person name="Shang Y."/>
            <person name="Youmans B."/>
            <person name="Ayvaz T."/>
            <person name="Ross M."/>
            <person name="Santibanez J."/>
            <person name="Aqrawi P."/>
            <person name="Gross S."/>
            <person name="Joshi V."/>
            <person name="Fowler G."/>
            <person name="Nazareth L."/>
            <person name="Reid J."/>
            <person name="Worley K."/>
            <person name="Petrosino J."/>
            <person name="Highlander S."/>
            <person name="Gibbs R."/>
            <person name="Gibbs R."/>
        </authorList>
    </citation>
    <scope>NUCLEOTIDE SEQUENCE [LARGE SCALE GENOMIC DNA]</scope>
    <source>
        <strain evidence="6">ATCC 43553</strain>
    </source>
</reference>
<dbReference type="PROSITE" id="PS00868">
    <property type="entry name" value="CYS_MET_METAB_PP"/>
    <property type="match status" value="1"/>
</dbReference>
<dbReference type="PANTHER" id="PTHR11808:SF86">
    <property type="entry name" value="METHIONINE GAMMA-LYASE"/>
    <property type="match status" value="1"/>
</dbReference>
<feature type="modified residue" description="N6-(pyridoxal phosphate)lysine" evidence="3">
    <location>
        <position position="283"/>
    </location>
</feature>
<accession>D4XEE7</accession>
<dbReference type="NCBIfam" id="NF005455">
    <property type="entry name" value="PRK07049.1"/>
    <property type="match status" value="1"/>
</dbReference>